<protein>
    <submittedName>
        <fullName evidence="3">Uncharacterized protein</fullName>
    </submittedName>
</protein>
<feature type="signal peptide" evidence="2">
    <location>
        <begin position="1"/>
        <end position="26"/>
    </location>
</feature>
<dbReference type="OrthoDB" id="3034829at2759"/>
<evidence type="ECO:0000313" key="3">
    <source>
        <dbReference type="EMBL" id="KIK63320.1"/>
    </source>
</evidence>
<feature type="compositionally biased region" description="Acidic residues" evidence="1">
    <location>
        <begin position="371"/>
        <end position="389"/>
    </location>
</feature>
<feature type="compositionally biased region" description="Low complexity" evidence="1">
    <location>
        <begin position="110"/>
        <end position="122"/>
    </location>
</feature>
<keyword evidence="4" id="KW-1185">Reference proteome</keyword>
<proteinExistence type="predicted"/>
<evidence type="ECO:0000256" key="1">
    <source>
        <dbReference type="SAM" id="MobiDB-lite"/>
    </source>
</evidence>
<evidence type="ECO:0000256" key="2">
    <source>
        <dbReference type="SAM" id="SignalP"/>
    </source>
</evidence>
<sequence length="434" mass="48100">MSKGHAFIEFIRLAWHLISLIHLSSLKHVNVRICHRETGLSSITWQQRTQLIRSTKKLGRVLGINPQLVDIHAHYSDEDDCLQRKGSIDSTASSSSSLRTTRSRARTTHSRSSSRTASPASHTSRHPLCTCSTDDLSLVNSTNDSKPLLRLAPPMSRPSSTSLSSLSSDDDDSLVESSLAVDKRYTIRPPTSTSATSLAAGDRSSRDSFLSIVGAPPPSFTIPSSNSMRLAKMDWIRRLLGDEVPVHLVCPQEDDEEDEEDYDYVEERTPPAPAKTTVTIHYGYRPLPPLPTQHESVLEALQCPRLAFNPKPFSGQAQHKIKCKPVPKFDEEEVKWAPSPVRAPAPVAISVPTRKDKERLSLILELPHEHDDEDEGDSGSDEDEDEEELLVTPESESNEATPIWAWFGNGSGGNEGGYENFLNYELAHIGEGRR</sequence>
<feature type="region of interest" description="Disordered" evidence="1">
    <location>
        <begin position="86"/>
        <end position="126"/>
    </location>
</feature>
<reference evidence="3 4" key="1">
    <citation type="submission" date="2014-04" db="EMBL/GenBank/DDBJ databases">
        <title>Evolutionary Origins and Diversification of the Mycorrhizal Mutualists.</title>
        <authorList>
            <consortium name="DOE Joint Genome Institute"/>
            <consortium name="Mycorrhizal Genomics Consortium"/>
            <person name="Kohler A."/>
            <person name="Kuo A."/>
            <person name="Nagy L.G."/>
            <person name="Floudas D."/>
            <person name="Copeland A."/>
            <person name="Barry K.W."/>
            <person name="Cichocki N."/>
            <person name="Veneault-Fourrey C."/>
            <person name="LaButti K."/>
            <person name="Lindquist E.A."/>
            <person name="Lipzen A."/>
            <person name="Lundell T."/>
            <person name="Morin E."/>
            <person name="Murat C."/>
            <person name="Riley R."/>
            <person name="Ohm R."/>
            <person name="Sun H."/>
            <person name="Tunlid A."/>
            <person name="Henrissat B."/>
            <person name="Grigoriev I.V."/>
            <person name="Hibbett D.S."/>
            <person name="Martin F."/>
        </authorList>
    </citation>
    <scope>NUCLEOTIDE SEQUENCE [LARGE SCALE GENOMIC DNA]</scope>
    <source>
        <strain evidence="3 4">FD-317 M1</strain>
    </source>
</reference>
<feature type="region of interest" description="Disordered" evidence="1">
    <location>
        <begin position="364"/>
        <end position="403"/>
    </location>
</feature>
<evidence type="ECO:0000313" key="4">
    <source>
        <dbReference type="Proteomes" id="UP000053593"/>
    </source>
</evidence>
<feature type="compositionally biased region" description="Low complexity" evidence="1">
    <location>
        <begin position="90"/>
        <end position="100"/>
    </location>
</feature>
<organism evidence="3 4">
    <name type="scientific">Collybiopsis luxurians FD-317 M1</name>
    <dbReference type="NCBI Taxonomy" id="944289"/>
    <lineage>
        <taxon>Eukaryota</taxon>
        <taxon>Fungi</taxon>
        <taxon>Dikarya</taxon>
        <taxon>Basidiomycota</taxon>
        <taxon>Agaricomycotina</taxon>
        <taxon>Agaricomycetes</taxon>
        <taxon>Agaricomycetidae</taxon>
        <taxon>Agaricales</taxon>
        <taxon>Marasmiineae</taxon>
        <taxon>Omphalotaceae</taxon>
        <taxon>Collybiopsis</taxon>
        <taxon>Collybiopsis luxurians</taxon>
    </lineage>
</organism>
<feature type="region of interest" description="Disordered" evidence="1">
    <location>
        <begin position="145"/>
        <end position="172"/>
    </location>
</feature>
<gene>
    <name evidence="3" type="ORF">GYMLUDRAFT_241822</name>
</gene>
<dbReference type="EMBL" id="KN834764">
    <property type="protein sequence ID" value="KIK63320.1"/>
    <property type="molecule type" value="Genomic_DNA"/>
</dbReference>
<dbReference type="Proteomes" id="UP000053593">
    <property type="component" value="Unassembled WGS sequence"/>
</dbReference>
<dbReference type="AlphaFoldDB" id="A0A0D0BH53"/>
<accession>A0A0D0BH53</accession>
<name>A0A0D0BH53_9AGAR</name>
<dbReference type="HOGENOM" id="CLU_627072_0_0_1"/>
<feature type="chain" id="PRO_5002224655" evidence="2">
    <location>
        <begin position="27"/>
        <end position="434"/>
    </location>
</feature>
<keyword evidence="2" id="KW-0732">Signal</keyword>